<accession>A0ABU2B8W4</accession>
<dbReference type="SUPFAM" id="SSF53218">
    <property type="entry name" value="Molybdenum cofactor biosynthesis proteins"/>
    <property type="match status" value="1"/>
</dbReference>
<reference evidence="5 6" key="1">
    <citation type="submission" date="2023-07" db="EMBL/GenBank/DDBJ databases">
        <title>Sequencing the genomes of 1000 actinobacteria strains.</title>
        <authorList>
            <person name="Klenk H.-P."/>
        </authorList>
    </citation>
    <scope>NUCLEOTIDE SEQUENCE [LARGE SCALE GENOMIC DNA]</scope>
    <source>
        <strain evidence="5 6">DSM 44508</strain>
    </source>
</reference>
<evidence type="ECO:0000259" key="4">
    <source>
        <dbReference type="SMART" id="SM00852"/>
    </source>
</evidence>
<protein>
    <submittedName>
        <fullName evidence="5">Molybdenum cofactor synthesis domain-containing protein</fullName>
    </submittedName>
</protein>
<dbReference type="RefSeq" id="WP_277105232.1">
    <property type="nucleotide sequence ID" value="NZ_BAAAJS010000068.1"/>
</dbReference>
<feature type="region of interest" description="Disordered" evidence="3">
    <location>
        <begin position="1"/>
        <end position="24"/>
    </location>
</feature>
<dbReference type="InterPro" id="IPR008284">
    <property type="entry name" value="MoCF_biosynth_CS"/>
</dbReference>
<dbReference type="Pfam" id="PF00994">
    <property type="entry name" value="MoCF_biosynth"/>
    <property type="match status" value="1"/>
</dbReference>
<organism evidence="5 6">
    <name type="scientific">Corynebacterium felinum</name>
    <dbReference type="NCBI Taxonomy" id="131318"/>
    <lineage>
        <taxon>Bacteria</taxon>
        <taxon>Bacillati</taxon>
        <taxon>Actinomycetota</taxon>
        <taxon>Actinomycetes</taxon>
        <taxon>Mycobacteriales</taxon>
        <taxon>Corynebacteriaceae</taxon>
        <taxon>Corynebacterium</taxon>
    </lineage>
</organism>
<evidence type="ECO:0000256" key="1">
    <source>
        <dbReference type="ARBA" id="ARBA00005046"/>
    </source>
</evidence>
<comment type="pathway">
    <text evidence="1">Cofactor biosynthesis; molybdopterin biosynthesis.</text>
</comment>
<dbReference type="PANTHER" id="PTHR43764">
    <property type="entry name" value="MOLYBDENUM COFACTOR BIOSYNTHESIS"/>
    <property type="match status" value="1"/>
</dbReference>
<sequence length="196" mass="20571">MQDSNEVLGLSQATEKLNDIGEPDPEFFRTQEAEADIIAPRRALVVLVTDIDPEPHDNTDRLMAELLNEGGFVVDGILRVPAEHSQIRNGIEAGVIGGADLVVTIGGTGVGPRDHTPEATRDMLDQAVPGIAQALRSSGLACGSVDACTSRGISGVSGSTVVVNLASSRAAIRDGMATLTPLVHHLVDQLRQAEVH</sequence>
<evidence type="ECO:0000256" key="3">
    <source>
        <dbReference type="SAM" id="MobiDB-lite"/>
    </source>
</evidence>
<feature type="compositionally biased region" description="Polar residues" evidence="3">
    <location>
        <begin position="1"/>
        <end position="15"/>
    </location>
</feature>
<gene>
    <name evidence="5" type="ORF">J2S37_001610</name>
</gene>
<dbReference type="InterPro" id="IPR051920">
    <property type="entry name" value="MPT_Adenylyltrnsfr/MoaC-Rel"/>
</dbReference>
<dbReference type="Proteomes" id="UP001183619">
    <property type="component" value="Unassembled WGS sequence"/>
</dbReference>
<dbReference type="SMART" id="SM00852">
    <property type="entry name" value="MoCF_biosynth"/>
    <property type="match status" value="1"/>
</dbReference>
<dbReference type="PROSITE" id="PS01078">
    <property type="entry name" value="MOCF_BIOSYNTHESIS_1"/>
    <property type="match status" value="1"/>
</dbReference>
<dbReference type="InterPro" id="IPR036425">
    <property type="entry name" value="MoaB/Mog-like_dom_sf"/>
</dbReference>
<dbReference type="EMBL" id="JAVDYF010000001">
    <property type="protein sequence ID" value="MDR7355072.1"/>
    <property type="molecule type" value="Genomic_DNA"/>
</dbReference>
<name>A0ABU2B8W4_9CORY</name>
<evidence type="ECO:0000313" key="5">
    <source>
        <dbReference type="EMBL" id="MDR7355072.1"/>
    </source>
</evidence>
<dbReference type="PANTHER" id="PTHR43764:SF1">
    <property type="entry name" value="MOLYBDOPTERIN MOLYBDOTRANSFERASE"/>
    <property type="match status" value="1"/>
</dbReference>
<dbReference type="Gene3D" id="3.40.980.10">
    <property type="entry name" value="MoaB/Mog-like domain"/>
    <property type="match status" value="1"/>
</dbReference>
<dbReference type="InterPro" id="IPR001453">
    <property type="entry name" value="MoaB/Mog_dom"/>
</dbReference>
<keyword evidence="2" id="KW-0501">Molybdenum cofactor biosynthesis</keyword>
<proteinExistence type="predicted"/>
<feature type="domain" description="MoaB/Mog" evidence="4">
    <location>
        <begin position="45"/>
        <end position="185"/>
    </location>
</feature>
<keyword evidence="6" id="KW-1185">Reference proteome</keyword>
<comment type="caution">
    <text evidence="5">The sequence shown here is derived from an EMBL/GenBank/DDBJ whole genome shotgun (WGS) entry which is preliminary data.</text>
</comment>
<evidence type="ECO:0000256" key="2">
    <source>
        <dbReference type="ARBA" id="ARBA00023150"/>
    </source>
</evidence>
<evidence type="ECO:0000313" key="6">
    <source>
        <dbReference type="Proteomes" id="UP001183619"/>
    </source>
</evidence>